<dbReference type="EMBL" id="BMFO01000002">
    <property type="protein sequence ID" value="GGF91633.1"/>
    <property type="molecule type" value="Genomic_DNA"/>
</dbReference>
<proteinExistence type="inferred from homology"/>
<sequence length="410" mass="45056">MELRSLFIDFNSYFASVEQQDEPALRGKPVGVVPVMADSTCCIAASYEAKRYGVKTGTLVRDAKRLCPGIRLVPARPAVYVGYHHRLLELINRHIPVAHVGSIDEMACELLGRERERAHAIAIARALKADLAAEFPAIRASIGIAPNAFLAKTATDMQKPDGLVVLEAADLPWALHRLELRDLCGIGPAMEKRLHRLGIRSVEQLCSAPIRVLHKAWGSVEGDRFHRRLRGEHLPEPAPHGASSISHSHVLPPELRHGAGAETVLKKLLQKAAARMRHGKLVARRLQAKIKYLDAPSWKEIAYCNDCDDTRTLLGHLDELLAHRPRHGRPLAVSVVLWDLCERIGTTDDLFAAGGQNASSPLDPVLDRINARFGAQKIGYASARSAAAPMRIAFNRIPDPGREDPTRGNP</sequence>
<dbReference type="InterPro" id="IPR017961">
    <property type="entry name" value="DNA_pol_Y-fam_little_finger"/>
</dbReference>
<dbReference type="Gene3D" id="1.10.150.20">
    <property type="entry name" value="5' to 3' exonuclease, C-terminal subdomain"/>
    <property type="match status" value="1"/>
</dbReference>
<dbReference type="AlphaFoldDB" id="A0A917CN19"/>
<dbReference type="PANTHER" id="PTHR11076">
    <property type="entry name" value="DNA REPAIR POLYMERASE UMUC / TRANSFERASE FAMILY MEMBER"/>
    <property type="match status" value="1"/>
</dbReference>
<dbReference type="InterPro" id="IPR001126">
    <property type="entry name" value="UmuC"/>
</dbReference>
<accession>A0A917CN19</accession>
<comment type="similarity">
    <text evidence="1">Belongs to the DNA polymerase type-Y family.</text>
</comment>
<dbReference type="InterPro" id="IPR043502">
    <property type="entry name" value="DNA/RNA_pol_sf"/>
</dbReference>
<gene>
    <name evidence="6" type="primary">dinB</name>
    <name evidence="6" type="ORF">GCM10010960_11990</name>
</gene>
<dbReference type="PROSITE" id="PS50173">
    <property type="entry name" value="UMUC"/>
    <property type="match status" value="1"/>
</dbReference>
<dbReference type="Gene3D" id="3.40.1170.60">
    <property type="match status" value="1"/>
</dbReference>
<organism evidence="6 7">
    <name type="scientific">Arenimonas maotaiensis</name>
    <dbReference type="NCBI Taxonomy" id="1446479"/>
    <lineage>
        <taxon>Bacteria</taxon>
        <taxon>Pseudomonadati</taxon>
        <taxon>Pseudomonadota</taxon>
        <taxon>Gammaproteobacteria</taxon>
        <taxon>Lysobacterales</taxon>
        <taxon>Lysobacteraceae</taxon>
        <taxon>Arenimonas</taxon>
    </lineage>
</organism>
<dbReference type="InterPro" id="IPR053848">
    <property type="entry name" value="IMS_HHH_1"/>
</dbReference>
<evidence type="ECO:0000259" key="5">
    <source>
        <dbReference type="PROSITE" id="PS50173"/>
    </source>
</evidence>
<dbReference type="GO" id="GO:0006281">
    <property type="term" value="P:DNA repair"/>
    <property type="evidence" value="ECO:0007669"/>
    <property type="project" value="InterPro"/>
</dbReference>
<dbReference type="GO" id="GO:0009432">
    <property type="term" value="P:SOS response"/>
    <property type="evidence" value="ECO:0007669"/>
    <property type="project" value="TreeGrafter"/>
</dbReference>
<feature type="domain" description="UmuC" evidence="5">
    <location>
        <begin position="5"/>
        <end position="187"/>
    </location>
</feature>
<evidence type="ECO:0000256" key="4">
    <source>
        <dbReference type="ARBA" id="ARBA00022932"/>
    </source>
</evidence>
<dbReference type="Pfam" id="PF21999">
    <property type="entry name" value="IMS_HHH_1"/>
    <property type="match status" value="1"/>
</dbReference>
<dbReference type="Gene3D" id="3.30.70.270">
    <property type="match status" value="1"/>
</dbReference>
<dbReference type="Proteomes" id="UP000632858">
    <property type="component" value="Unassembled WGS sequence"/>
</dbReference>
<protein>
    <submittedName>
        <fullName evidence="6">DNA polymerase IV</fullName>
    </submittedName>
</protein>
<dbReference type="GO" id="GO:0006260">
    <property type="term" value="P:DNA replication"/>
    <property type="evidence" value="ECO:0007669"/>
    <property type="project" value="UniProtKB-KW"/>
</dbReference>
<evidence type="ECO:0000313" key="6">
    <source>
        <dbReference type="EMBL" id="GGF91633.1"/>
    </source>
</evidence>
<name>A0A917CN19_9GAMM</name>
<evidence type="ECO:0000256" key="1">
    <source>
        <dbReference type="ARBA" id="ARBA00010945"/>
    </source>
</evidence>
<dbReference type="Pfam" id="PF00817">
    <property type="entry name" value="IMS"/>
    <property type="match status" value="1"/>
</dbReference>
<keyword evidence="3" id="KW-0235">DNA replication</keyword>
<dbReference type="GO" id="GO:0003684">
    <property type="term" value="F:damaged DNA binding"/>
    <property type="evidence" value="ECO:0007669"/>
    <property type="project" value="InterPro"/>
</dbReference>
<dbReference type="RefSeq" id="WP_188448827.1">
    <property type="nucleotide sequence ID" value="NZ_BMFO01000002.1"/>
</dbReference>
<dbReference type="GO" id="GO:0005829">
    <property type="term" value="C:cytosol"/>
    <property type="evidence" value="ECO:0007669"/>
    <property type="project" value="TreeGrafter"/>
</dbReference>
<reference evidence="6" key="2">
    <citation type="submission" date="2020-09" db="EMBL/GenBank/DDBJ databases">
        <authorList>
            <person name="Sun Q."/>
            <person name="Zhou Y."/>
        </authorList>
    </citation>
    <scope>NUCLEOTIDE SEQUENCE</scope>
    <source>
        <strain evidence="6">CGMCC 1.12726</strain>
    </source>
</reference>
<dbReference type="SUPFAM" id="SSF56672">
    <property type="entry name" value="DNA/RNA polymerases"/>
    <property type="match status" value="1"/>
</dbReference>
<dbReference type="GO" id="GO:0003887">
    <property type="term" value="F:DNA-directed DNA polymerase activity"/>
    <property type="evidence" value="ECO:0007669"/>
    <property type="project" value="UniProtKB-KW"/>
</dbReference>
<keyword evidence="4" id="KW-0808">Transferase</keyword>
<evidence type="ECO:0000256" key="2">
    <source>
        <dbReference type="ARBA" id="ARBA00022457"/>
    </source>
</evidence>
<keyword evidence="2" id="KW-0515">Mutator protein</keyword>
<dbReference type="PANTHER" id="PTHR11076:SF33">
    <property type="entry name" value="DNA POLYMERASE KAPPA"/>
    <property type="match status" value="1"/>
</dbReference>
<evidence type="ECO:0000313" key="7">
    <source>
        <dbReference type="Proteomes" id="UP000632858"/>
    </source>
</evidence>
<dbReference type="InterPro" id="IPR043128">
    <property type="entry name" value="Rev_trsase/Diguanyl_cyclase"/>
</dbReference>
<dbReference type="Pfam" id="PF11799">
    <property type="entry name" value="IMS_C"/>
    <property type="match status" value="1"/>
</dbReference>
<dbReference type="GO" id="GO:0042276">
    <property type="term" value="P:error-prone translesion synthesis"/>
    <property type="evidence" value="ECO:0007669"/>
    <property type="project" value="TreeGrafter"/>
</dbReference>
<reference evidence="6" key="1">
    <citation type="journal article" date="2014" name="Int. J. Syst. Evol. Microbiol.">
        <title>Complete genome sequence of Corynebacterium casei LMG S-19264T (=DSM 44701T), isolated from a smear-ripened cheese.</title>
        <authorList>
            <consortium name="US DOE Joint Genome Institute (JGI-PGF)"/>
            <person name="Walter F."/>
            <person name="Albersmeier A."/>
            <person name="Kalinowski J."/>
            <person name="Ruckert C."/>
        </authorList>
    </citation>
    <scope>NUCLEOTIDE SEQUENCE</scope>
    <source>
        <strain evidence="6">CGMCC 1.12726</strain>
    </source>
</reference>
<keyword evidence="4" id="KW-0239">DNA-directed DNA polymerase</keyword>
<dbReference type="InterPro" id="IPR050116">
    <property type="entry name" value="DNA_polymerase-Y"/>
</dbReference>
<evidence type="ECO:0000256" key="3">
    <source>
        <dbReference type="ARBA" id="ARBA00022705"/>
    </source>
</evidence>
<comment type="caution">
    <text evidence="6">The sequence shown here is derived from an EMBL/GenBank/DDBJ whole genome shotgun (WGS) entry which is preliminary data.</text>
</comment>
<keyword evidence="4" id="KW-0548">Nucleotidyltransferase</keyword>
<keyword evidence="7" id="KW-1185">Reference proteome</keyword>